<evidence type="ECO:0000313" key="5">
    <source>
        <dbReference type="Proteomes" id="UP000249819"/>
    </source>
</evidence>
<dbReference type="AlphaFoldDB" id="A0A327VY01"/>
<dbReference type="Gene3D" id="3.90.25.10">
    <property type="entry name" value="UDP-galactose 4-epimerase, domain 1"/>
    <property type="match status" value="1"/>
</dbReference>
<evidence type="ECO:0000256" key="2">
    <source>
        <dbReference type="ARBA" id="ARBA00022857"/>
    </source>
</evidence>
<feature type="domain" description="NmrA-like" evidence="3">
    <location>
        <begin position="5"/>
        <end position="247"/>
    </location>
</feature>
<dbReference type="SUPFAM" id="SSF51735">
    <property type="entry name" value="NAD(P)-binding Rossmann-fold domains"/>
    <property type="match status" value="1"/>
</dbReference>
<dbReference type="Gene3D" id="3.40.50.720">
    <property type="entry name" value="NAD(P)-binding Rossmann-like Domain"/>
    <property type="match status" value="1"/>
</dbReference>
<organism evidence="4 5">
    <name type="scientific">Chitinophaga dinghuensis</name>
    <dbReference type="NCBI Taxonomy" id="1539050"/>
    <lineage>
        <taxon>Bacteria</taxon>
        <taxon>Pseudomonadati</taxon>
        <taxon>Bacteroidota</taxon>
        <taxon>Chitinophagia</taxon>
        <taxon>Chitinophagales</taxon>
        <taxon>Chitinophagaceae</taxon>
        <taxon>Chitinophaga</taxon>
    </lineage>
</organism>
<gene>
    <name evidence="4" type="ORF">CLV59_105177</name>
</gene>
<sequence length="288" mass="31365">MQNRNRILVVGATGQQGGAVARALLAEGYLVRGFTRDVNSSAAQELKAMGVEMVKGDLTNRVTIDHAMQGVYGVFHVHPGPLSRDQDEVQAGKNIADAAKAHQLAHLVYSSAIGVDQADQTGMQTEKAAVEKYIQSLGISYTILRPSSFMENFLNPKFGLKGTSFTTAAYPTTKMQLIALEDIGKLAAMAFQAPLTFHHSIIELSGDTLTPVQMAAAMSKTTGINIEYVQLPMETLRQMNPQFAKGYAFLNSGKATQADEEHLRKIHPGLLTFEKWLEKTGAKSIQRL</sequence>
<evidence type="ECO:0000313" key="4">
    <source>
        <dbReference type="EMBL" id="RAJ80070.1"/>
    </source>
</evidence>
<dbReference type="PANTHER" id="PTHR42748">
    <property type="entry name" value="NITROGEN METABOLITE REPRESSION PROTEIN NMRA FAMILY MEMBER"/>
    <property type="match status" value="1"/>
</dbReference>
<dbReference type="CDD" id="cd05251">
    <property type="entry name" value="NmrA_like_SDR_a"/>
    <property type="match status" value="1"/>
</dbReference>
<dbReference type="InterPro" id="IPR008030">
    <property type="entry name" value="NmrA-like"/>
</dbReference>
<dbReference type="PANTHER" id="PTHR42748:SF7">
    <property type="entry name" value="NMRA LIKE REDOX SENSOR 1-RELATED"/>
    <property type="match status" value="1"/>
</dbReference>
<keyword evidence="2" id="KW-0521">NADP</keyword>
<dbReference type="OrthoDB" id="2149806at2"/>
<comment type="similarity">
    <text evidence="1">Belongs to the NmrA-type oxidoreductase family.</text>
</comment>
<keyword evidence="5" id="KW-1185">Reference proteome</keyword>
<evidence type="ECO:0000256" key="1">
    <source>
        <dbReference type="ARBA" id="ARBA00006328"/>
    </source>
</evidence>
<name>A0A327VY01_9BACT</name>
<comment type="caution">
    <text evidence="4">The sequence shown here is derived from an EMBL/GenBank/DDBJ whole genome shotgun (WGS) entry which is preliminary data.</text>
</comment>
<dbReference type="EMBL" id="QLMA01000005">
    <property type="protein sequence ID" value="RAJ80070.1"/>
    <property type="molecule type" value="Genomic_DNA"/>
</dbReference>
<proteinExistence type="inferred from homology"/>
<dbReference type="Proteomes" id="UP000249819">
    <property type="component" value="Unassembled WGS sequence"/>
</dbReference>
<dbReference type="InterPro" id="IPR036291">
    <property type="entry name" value="NAD(P)-bd_dom_sf"/>
</dbReference>
<dbReference type="InterPro" id="IPR051164">
    <property type="entry name" value="NmrA-like_oxidored"/>
</dbReference>
<protein>
    <submittedName>
        <fullName evidence="4">Uncharacterized protein YbjT (DUF2867 family)</fullName>
    </submittedName>
</protein>
<dbReference type="RefSeq" id="WP_111593093.1">
    <property type="nucleotide sequence ID" value="NZ_QLMA01000005.1"/>
</dbReference>
<reference evidence="4 5" key="1">
    <citation type="submission" date="2018-06" db="EMBL/GenBank/DDBJ databases">
        <title>Genomic Encyclopedia of Archaeal and Bacterial Type Strains, Phase II (KMG-II): from individual species to whole genera.</title>
        <authorList>
            <person name="Goeker M."/>
        </authorList>
    </citation>
    <scope>NUCLEOTIDE SEQUENCE [LARGE SCALE GENOMIC DNA]</scope>
    <source>
        <strain evidence="4 5">DSM 29821</strain>
    </source>
</reference>
<accession>A0A327VY01</accession>
<dbReference type="Pfam" id="PF05368">
    <property type="entry name" value="NmrA"/>
    <property type="match status" value="1"/>
</dbReference>
<evidence type="ECO:0000259" key="3">
    <source>
        <dbReference type="Pfam" id="PF05368"/>
    </source>
</evidence>